<dbReference type="PANTHER" id="PTHR46796">
    <property type="entry name" value="HTH-TYPE TRANSCRIPTIONAL ACTIVATOR RHAS-RELATED"/>
    <property type="match status" value="1"/>
</dbReference>
<protein>
    <submittedName>
        <fullName evidence="6">AraC-like DNA-binding protein</fullName>
    </submittedName>
</protein>
<reference evidence="6 7" key="1">
    <citation type="submission" date="2023-07" db="EMBL/GenBank/DDBJ databases">
        <title>Sorghum-associated microbial communities from plants grown in Nebraska, USA.</title>
        <authorList>
            <person name="Schachtman D."/>
        </authorList>
    </citation>
    <scope>NUCLEOTIDE SEQUENCE [LARGE SCALE GENOMIC DNA]</scope>
    <source>
        <strain evidence="6 7">4272</strain>
    </source>
</reference>
<dbReference type="PROSITE" id="PS01124">
    <property type="entry name" value="HTH_ARAC_FAMILY_2"/>
    <property type="match status" value="1"/>
</dbReference>
<evidence type="ECO:0000259" key="5">
    <source>
        <dbReference type="PROSITE" id="PS01124"/>
    </source>
</evidence>
<evidence type="ECO:0000313" key="7">
    <source>
        <dbReference type="Proteomes" id="UP001251217"/>
    </source>
</evidence>
<dbReference type="InterPro" id="IPR050204">
    <property type="entry name" value="AraC_XylS_family_regulators"/>
</dbReference>
<dbReference type="Gene3D" id="1.10.10.60">
    <property type="entry name" value="Homeodomain-like"/>
    <property type="match status" value="2"/>
</dbReference>
<feature type="region of interest" description="Disordered" evidence="4">
    <location>
        <begin position="1"/>
        <end position="27"/>
    </location>
</feature>
<dbReference type="Proteomes" id="UP001251217">
    <property type="component" value="Unassembled WGS sequence"/>
</dbReference>
<dbReference type="Pfam" id="PF12833">
    <property type="entry name" value="HTH_18"/>
    <property type="match status" value="1"/>
</dbReference>
<keyword evidence="1" id="KW-0805">Transcription regulation</keyword>
<sequence>MGNRSVDNRRADDRGARRDRTPSVPEDLLPHLRRARDLVDREYARPLDVDELAATAGVSKYHFLRCFAATYGRTPALYLAERRIERAQDLLRATNITVTEACMLVGYTSLGSFSRKFTELVGMTPSAYQAKFAADGVPRIPGCYVFMHGLSDRKPPEPAPGPGGAISEKPAGTEGS</sequence>
<keyword evidence="7" id="KW-1185">Reference proteome</keyword>
<evidence type="ECO:0000256" key="3">
    <source>
        <dbReference type="ARBA" id="ARBA00023163"/>
    </source>
</evidence>
<accession>A0ABU1XHX5</accession>
<keyword evidence="2" id="KW-0238">DNA-binding</keyword>
<dbReference type="SMART" id="SM00342">
    <property type="entry name" value="HTH_ARAC"/>
    <property type="match status" value="1"/>
</dbReference>
<proteinExistence type="predicted"/>
<dbReference type="SUPFAM" id="SSF46689">
    <property type="entry name" value="Homeodomain-like"/>
    <property type="match status" value="2"/>
</dbReference>
<dbReference type="InterPro" id="IPR018062">
    <property type="entry name" value="HTH_AraC-typ_CS"/>
</dbReference>
<feature type="region of interest" description="Disordered" evidence="4">
    <location>
        <begin position="154"/>
        <end position="176"/>
    </location>
</feature>
<feature type="domain" description="HTH araC/xylS-type" evidence="5">
    <location>
        <begin position="33"/>
        <end position="131"/>
    </location>
</feature>
<evidence type="ECO:0000256" key="1">
    <source>
        <dbReference type="ARBA" id="ARBA00023015"/>
    </source>
</evidence>
<dbReference type="PROSITE" id="PS00041">
    <property type="entry name" value="HTH_ARAC_FAMILY_1"/>
    <property type="match status" value="1"/>
</dbReference>
<evidence type="ECO:0000256" key="2">
    <source>
        <dbReference type="ARBA" id="ARBA00023125"/>
    </source>
</evidence>
<dbReference type="EMBL" id="JAVDWW010000005">
    <property type="protein sequence ID" value="MDR7169954.1"/>
    <property type="molecule type" value="Genomic_DNA"/>
</dbReference>
<name>A0ABU1XHX5_9NOCA</name>
<dbReference type="InterPro" id="IPR018060">
    <property type="entry name" value="HTH_AraC"/>
</dbReference>
<dbReference type="InterPro" id="IPR009057">
    <property type="entry name" value="Homeodomain-like_sf"/>
</dbReference>
<gene>
    <name evidence="6" type="ORF">J2W56_003698</name>
</gene>
<feature type="compositionally biased region" description="Basic and acidic residues" evidence="4">
    <location>
        <begin position="1"/>
        <end position="21"/>
    </location>
</feature>
<comment type="caution">
    <text evidence="6">The sequence shown here is derived from an EMBL/GenBank/DDBJ whole genome shotgun (WGS) entry which is preliminary data.</text>
</comment>
<organism evidence="6 7">
    <name type="scientific">Nocardia kruczakiae</name>
    <dbReference type="NCBI Taxonomy" id="261477"/>
    <lineage>
        <taxon>Bacteria</taxon>
        <taxon>Bacillati</taxon>
        <taxon>Actinomycetota</taxon>
        <taxon>Actinomycetes</taxon>
        <taxon>Mycobacteriales</taxon>
        <taxon>Nocardiaceae</taxon>
        <taxon>Nocardia</taxon>
    </lineage>
</organism>
<evidence type="ECO:0000313" key="6">
    <source>
        <dbReference type="EMBL" id="MDR7169954.1"/>
    </source>
</evidence>
<evidence type="ECO:0000256" key="4">
    <source>
        <dbReference type="SAM" id="MobiDB-lite"/>
    </source>
</evidence>
<keyword evidence="3" id="KW-0804">Transcription</keyword>